<gene>
    <name evidence="1" type="ORF">NC653_038176</name>
</gene>
<evidence type="ECO:0000313" key="2">
    <source>
        <dbReference type="Proteomes" id="UP001164929"/>
    </source>
</evidence>
<name>A0AAD6PUH8_9ROSI</name>
<dbReference type="EMBL" id="JAQIZT010000017">
    <property type="protein sequence ID" value="KAJ6960042.1"/>
    <property type="molecule type" value="Genomic_DNA"/>
</dbReference>
<organism evidence="1 2">
    <name type="scientific">Populus alba x Populus x berolinensis</name>
    <dbReference type="NCBI Taxonomy" id="444605"/>
    <lineage>
        <taxon>Eukaryota</taxon>
        <taxon>Viridiplantae</taxon>
        <taxon>Streptophyta</taxon>
        <taxon>Embryophyta</taxon>
        <taxon>Tracheophyta</taxon>
        <taxon>Spermatophyta</taxon>
        <taxon>Magnoliopsida</taxon>
        <taxon>eudicotyledons</taxon>
        <taxon>Gunneridae</taxon>
        <taxon>Pentapetalae</taxon>
        <taxon>rosids</taxon>
        <taxon>fabids</taxon>
        <taxon>Malpighiales</taxon>
        <taxon>Salicaceae</taxon>
        <taxon>Saliceae</taxon>
        <taxon>Populus</taxon>
    </lineage>
</organism>
<comment type="caution">
    <text evidence="1">The sequence shown here is derived from an EMBL/GenBank/DDBJ whole genome shotgun (WGS) entry which is preliminary data.</text>
</comment>
<dbReference type="Proteomes" id="UP001164929">
    <property type="component" value="Chromosome 17"/>
</dbReference>
<keyword evidence="2" id="KW-1185">Reference proteome</keyword>
<protein>
    <submittedName>
        <fullName evidence="1">Uncharacterized protein</fullName>
    </submittedName>
</protein>
<evidence type="ECO:0000313" key="1">
    <source>
        <dbReference type="EMBL" id="KAJ6960042.1"/>
    </source>
</evidence>
<sequence>MPWWYEREKQSNDACGSPNVPMHLINHDPVEEEIVWMRNSLVEVISEGVNYQEIKHALIDNGVQFTGFVTDLPIIYWNVTSFNRILLTYGRVIDKISFQYNILGHINILIGTRQSQFIKKQELDPLHFLVLEANEYKLKAFNLMLEEEDDETQSSSDGTPKAVSVAIGEADKTKLSSDGTPKVVSVKRDETRMKHKVKLFFSNGSVQQVGDEREVESPDSLDFEIRQGNLLYIQNYSSAVTAEYINSLDFGFWECEGLDSFGSRH</sequence>
<reference evidence="1" key="1">
    <citation type="journal article" date="2023" name="Mol. Ecol. Resour.">
        <title>Chromosome-level genome assembly of a triploid poplar Populus alba 'Berolinensis'.</title>
        <authorList>
            <person name="Chen S."/>
            <person name="Yu Y."/>
            <person name="Wang X."/>
            <person name="Wang S."/>
            <person name="Zhang T."/>
            <person name="Zhou Y."/>
            <person name="He R."/>
            <person name="Meng N."/>
            <person name="Wang Y."/>
            <person name="Liu W."/>
            <person name="Liu Z."/>
            <person name="Liu J."/>
            <person name="Guo Q."/>
            <person name="Huang H."/>
            <person name="Sederoff R.R."/>
            <person name="Wang G."/>
            <person name="Qu G."/>
            <person name="Chen S."/>
        </authorList>
    </citation>
    <scope>NUCLEOTIDE SEQUENCE</scope>
    <source>
        <strain evidence="1">SC-2020</strain>
    </source>
</reference>
<accession>A0AAD6PUH8</accession>
<dbReference type="AlphaFoldDB" id="A0AAD6PUH8"/>
<proteinExistence type="predicted"/>